<proteinExistence type="predicted"/>
<organism evidence="2 3">
    <name type="scientific">Protopolystoma xenopodis</name>
    <dbReference type="NCBI Taxonomy" id="117903"/>
    <lineage>
        <taxon>Eukaryota</taxon>
        <taxon>Metazoa</taxon>
        <taxon>Spiralia</taxon>
        <taxon>Lophotrochozoa</taxon>
        <taxon>Platyhelminthes</taxon>
        <taxon>Monogenea</taxon>
        <taxon>Polyopisthocotylea</taxon>
        <taxon>Polystomatidea</taxon>
        <taxon>Polystomatidae</taxon>
        <taxon>Protopolystoma</taxon>
    </lineage>
</organism>
<gene>
    <name evidence="2" type="ORF">PXEA_LOCUS34408</name>
</gene>
<reference evidence="2" key="1">
    <citation type="submission" date="2018-11" db="EMBL/GenBank/DDBJ databases">
        <authorList>
            <consortium name="Pathogen Informatics"/>
        </authorList>
    </citation>
    <scope>NUCLEOTIDE SEQUENCE</scope>
</reference>
<feature type="region of interest" description="Disordered" evidence="1">
    <location>
        <begin position="302"/>
        <end position="342"/>
    </location>
</feature>
<feature type="region of interest" description="Disordered" evidence="1">
    <location>
        <begin position="69"/>
        <end position="103"/>
    </location>
</feature>
<protein>
    <submittedName>
        <fullName evidence="2">Uncharacterized protein</fullName>
    </submittedName>
</protein>
<feature type="region of interest" description="Disordered" evidence="1">
    <location>
        <begin position="25"/>
        <end position="48"/>
    </location>
</feature>
<evidence type="ECO:0000313" key="2">
    <source>
        <dbReference type="EMBL" id="VEL40968.1"/>
    </source>
</evidence>
<evidence type="ECO:0000313" key="3">
    <source>
        <dbReference type="Proteomes" id="UP000784294"/>
    </source>
</evidence>
<accession>A0A448XNL8</accession>
<comment type="caution">
    <text evidence="2">The sequence shown here is derived from an EMBL/GenBank/DDBJ whole genome shotgun (WGS) entry which is preliminary data.</text>
</comment>
<feature type="compositionally biased region" description="Polar residues" evidence="1">
    <location>
        <begin position="306"/>
        <end position="317"/>
    </location>
</feature>
<sequence>MLFSNTHHQIDSSNDVCPARVLTVPADSTTPDKTRQAQSTLFASASPPNSPVHAGAVYLVSVSEREPLSDKEAARSNNSYECSNSAHLSPTPRVTGPRLGASPTALERPVATRALLENKFKPVPAQTNNNSIDILESGKSPKPAAGIQVDSTRASAARIAFTGFSLLSPAEIEHRASQNTTSIPLPKVSVGSPTDISTVPRTVLLDTRSLSPRLPDLTMPKSKQINNMDNSIHLRWTPIATVSVPLTVAESPEASESEQENLRPAAHRHLLESTRLNPLHSQEASFRVDRCVTSLLKPVSGRLPSAATQASSANVDSLGSDRPGSSKKELNPHLNAESSTKADLNNEFSRNCDVNLVSSQEKAIKTTSPHLSDVMEACLRNVDDAVLGPQISELRPIPDDRSGSRFVSEDTNSSVPSWSWQSTIHLMEERSRLERKILHLKVTYRTYKQRLANLDSVLSLLHSTSAPASGLSTGRFAPNPHSSISFANVASSSCHSTLPANTTARQVHQTGQHSHSRHLTCSPLMAPSQPRDSFLQNGNQSIKAFASDPLSFKFLKKPDGAPLVSCPQTSPIVSISHRSTSQPRNVLSYLDPERRVSYLPCTVPSDHPNKSRETESASLNSELNGACLSGQNLACDLIRGQPSLVNEPATVTMEALGSS</sequence>
<feature type="compositionally biased region" description="Polar residues" evidence="1">
    <location>
        <begin position="75"/>
        <end position="88"/>
    </location>
</feature>
<dbReference type="EMBL" id="CAAALY010267241">
    <property type="protein sequence ID" value="VEL40968.1"/>
    <property type="molecule type" value="Genomic_DNA"/>
</dbReference>
<dbReference type="Proteomes" id="UP000784294">
    <property type="component" value="Unassembled WGS sequence"/>
</dbReference>
<evidence type="ECO:0000256" key="1">
    <source>
        <dbReference type="SAM" id="MobiDB-lite"/>
    </source>
</evidence>
<keyword evidence="3" id="KW-1185">Reference proteome</keyword>
<feature type="non-terminal residue" evidence="2">
    <location>
        <position position="1"/>
    </location>
</feature>
<name>A0A448XNL8_9PLAT</name>
<feature type="compositionally biased region" description="Polar residues" evidence="1">
    <location>
        <begin position="36"/>
        <end position="47"/>
    </location>
</feature>
<dbReference type="AlphaFoldDB" id="A0A448XNL8"/>
<dbReference type="OrthoDB" id="6344460at2759"/>